<gene>
    <name evidence="2" type="ORF">AVDCRST_MAG11-14</name>
</gene>
<evidence type="ECO:0000256" key="1">
    <source>
        <dbReference type="ARBA" id="ARBA00022801"/>
    </source>
</evidence>
<dbReference type="EMBL" id="CADCTU010000003">
    <property type="protein sequence ID" value="CAA9289561.1"/>
    <property type="molecule type" value="Genomic_DNA"/>
</dbReference>
<protein>
    <submittedName>
        <fullName evidence="2">Uncharacterized protein</fullName>
    </submittedName>
</protein>
<dbReference type="SUPFAM" id="SSF52279">
    <property type="entry name" value="Beta-D-glucan exohydrolase, C-terminal domain"/>
    <property type="match status" value="1"/>
</dbReference>
<sequence length="138" mass="13759">RVARRVVTARSAAPVVDSLLAARRAGGGAPPVVVISTYTMAVPWQGSIGLLPRVAAAFERLAARAPTVHAVFGDPYVVSGVPSASTVLLAWTGIGAAQRAAAEALVGAAPIGGRLPVDIPPAYPVGSGMTRAAVSGGR</sequence>
<dbReference type="GO" id="GO:0005975">
    <property type="term" value="P:carbohydrate metabolic process"/>
    <property type="evidence" value="ECO:0007669"/>
    <property type="project" value="InterPro"/>
</dbReference>
<reference evidence="2" key="1">
    <citation type="submission" date="2020-02" db="EMBL/GenBank/DDBJ databases">
        <authorList>
            <person name="Meier V. D."/>
        </authorList>
    </citation>
    <scope>NUCLEOTIDE SEQUENCE</scope>
    <source>
        <strain evidence="2">AVDCRST_MAG11</strain>
    </source>
</reference>
<feature type="non-terminal residue" evidence="2">
    <location>
        <position position="1"/>
    </location>
</feature>
<dbReference type="Gene3D" id="3.40.50.1700">
    <property type="entry name" value="Glycoside hydrolase family 3 C-terminal domain"/>
    <property type="match status" value="1"/>
</dbReference>
<proteinExistence type="predicted"/>
<organism evidence="2">
    <name type="scientific">uncultured Gemmatimonadaceae bacterium</name>
    <dbReference type="NCBI Taxonomy" id="246130"/>
    <lineage>
        <taxon>Bacteria</taxon>
        <taxon>Pseudomonadati</taxon>
        <taxon>Gemmatimonadota</taxon>
        <taxon>Gemmatimonadia</taxon>
        <taxon>Gemmatimonadales</taxon>
        <taxon>Gemmatimonadaceae</taxon>
        <taxon>environmental samples</taxon>
    </lineage>
</organism>
<dbReference type="InterPro" id="IPR036881">
    <property type="entry name" value="Glyco_hydro_3_C_sf"/>
</dbReference>
<dbReference type="AlphaFoldDB" id="A0A6J4JX58"/>
<keyword evidence="1" id="KW-0378">Hydrolase</keyword>
<evidence type="ECO:0000313" key="2">
    <source>
        <dbReference type="EMBL" id="CAA9289561.1"/>
    </source>
</evidence>
<accession>A0A6J4JX58</accession>
<name>A0A6J4JX58_9BACT</name>
<dbReference type="GO" id="GO:0004553">
    <property type="term" value="F:hydrolase activity, hydrolyzing O-glycosyl compounds"/>
    <property type="evidence" value="ECO:0007669"/>
    <property type="project" value="InterPro"/>
</dbReference>